<evidence type="ECO:0000313" key="3">
    <source>
        <dbReference type="EMBL" id="ALA59252.1"/>
    </source>
</evidence>
<reference evidence="3 4" key="1">
    <citation type="journal article" date="2015" name="Proc. Natl. Acad. Sci. U.S.A.">
        <title>Expanded metabolic versatility of ubiquitous nitrite-oxidizing bacteria from the genus Nitrospira.</title>
        <authorList>
            <person name="Koch H."/>
            <person name="Lucker S."/>
            <person name="Albertsen M."/>
            <person name="Kitzinger K."/>
            <person name="Herbold C."/>
            <person name="Spieck E."/>
            <person name="Nielsen P.H."/>
            <person name="Wagner M."/>
            <person name="Daims H."/>
        </authorList>
    </citation>
    <scope>NUCLEOTIDE SEQUENCE [LARGE SCALE GENOMIC DNA]</scope>
    <source>
        <strain evidence="3 4">NSP M-1</strain>
    </source>
</reference>
<gene>
    <name evidence="3" type="ORF">NITMOv2_2844</name>
</gene>
<accession>A0A0K2GF69</accession>
<dbReference type="KEGG" id="nmv:NITMOv2_2844"/>
<dbReference type="EMBL" id="CP011801">
    <property type="protein sequence ID" value="ALA59252.1"/>
    <property type="molecule type" value="Genomic_DNA"/>
</dbReference>
<evidence type="ECO:0000313" key="4">
    <source>
        <dbReference type="Proteomes" id="UP000069205"/>
    </source>
</evidence>
<organism evidence="3 4">
    <name type="scientific">Nitrospira moscoviensis</name>
    <dbReference type="NCBI Taxonomy" id="42253"/>
    <lineage>
        <taxon>Bacteria</taxon>
        <taxon>Pseudomonadati</taxon>
        <taxon>Nitrospirota</taxon>
        <taxon>Nitrospiria</taxon>
        <taxon>Nitrospirales</taxon>
        <taxon>Nitrospiraceae</taxon>
        <taxon>Nitrospira</taxon>
    </lineage>
</organism>
<dbReference type="Proteomes" id="UP000069205">
    <property type="component" value="Chromosome"/>
</dbReference>
<dbReference type="RefSeq" id="WP_145976320.1">
    <property type="nucleotide sequence ID" value="NZ_CP011801.1"/>
</dbReference>
<dbReference type="AlphaFoldDB" id="A0A0K2GF69"/>
<evidence type="ECO:0000256" key="2">
    <source>
        <dbReference type="SAM" id="MobiDB-lite"/>
    </source>
</evidence>
<protein>
    <submittedName>
        <fullName evidence="3">Uncharacterized protein</fullName>
    </submittedName>
</protein>
<feature type="coiled-coil region" evidence="1">
    <location>
        <begin position="51"/>
        <end position="106"/>
    </location>
</feature>
<dbReference type="PATRIC" id="fig|42253.5.peg.2812"/>
<sequence length="134" mass="15217">MTRQTGEARCFPMRGAMRLAFIGWALFAGGCALLEDYEAEKTRCLNFERLIARDERRVSHLDSELKQARRELAELDEKHRKLIAQVKAVQAELALVQEEKATIQETARLQADSRRLSSGSQEQVADLYENGNPP</sequence>
<feature type="region of interest" description="Disordered" evidence="2">
    <location>
        <begin position="108"/>
        <end position="134"/>
    </location>
</feature>
<name>A0A0K2GF69_NITMO</name>
<keyword evidence="1" id="KW-0175">Coiled coil</keyword>
<keyword evidence="4" id="KW-1185">Reference proteome</keyword>
<dbReference type="PROSITE" id="PS51257">
    <property type="entry name" value="PROKAR_LIPOPROTEIN"/>
    <property type="match status" value="1"/>
</dbReference>
<dbReference type="STRING" id="42253.NITMOv2_2844"/>
<proteinExistence type="predicted"/>
<evidence type="ECO:0000256" key="1">
    <source>
        <dbReference type="SAM" id="Coils"/>
    </source>
</evidence>